<dbReference type="GO" id="GO:0006012">
    <property type="term" value="P:galactose metabolic process"/>
    <property type="evidence" value="ECO:0007669"/>
    <property type="project" value="TreeGrafter"/>
</dbReference>
<name>A0A0C4EAM2_MAGP6</name>
<dbReference type="PROSITE" id="PS51061">
    <property type="entry name" value="R3H"/>
    <property type="match status" value="1"/>
</dbReference>
<evidence type="ECO:0000313" key="7">
    <source>
        <dbReference type="Proteomes" id="UP000011715"/>
    </source>
</evidence>
<feature type="compositionally biased region" description="Basic and acidic residues" evidence="2">
    <location>
        <begin position="477"/>
        <end position="486"/>
    </location>
</feature>
<sequence length="840" mass="89023">MTTMPASPAMTTSMKKLSFAKVAASASKDGGPGPRKTGHAAAKSPLGPKAAGPLPNSVTSTNKDMRSQVVQNASGLAPPGTTTDQSAESKVVQGLKELKLDMKPPSLVVNGSGSTSTEQSSKTAASQTPSDDVSQKADSSSELGTKPPSLDGKSITSGTTFNVLDEKESLRPDDSASVKAAADEDDAFSIRGSLIANSRVGSDVAGRFRNIQIGDMPPRAAAAHALASPNVQGTMTPESTTSEQPPAANGAVPLATAPISQEALSGNGFYSQNPDEKLLEAMKSPKDRLFLLRLEKDVIEFVQDSKEPFMDLPPSNSFCRLLTHKLADYYHMTHSFEAVAGAVRIYRTPFCRVPPSLQSIAPACESASSTPPLVMLPRKIMRRGEEGDSAPVSAGASKATSEDGSELKDKGGTANLKLTREEREEAYNKARLRIFGTTAQTETSSPDNEDSTGVSRASSVSAKDKSLANKRTKTTKQRRDDSEGFDSRSQYTPYYHPHHQPMWAPQYVPVGNSNAQFSPQAQPQPTFAPTYGPAAAGQQYPSTMAPANNFVPQYSNQQSNPVPPAANPRFAPPPTAQQMPGYTAPPVQVQVQGPVQGTPPQSWQQPPFNGNGTPYQARATPTAPAMPTMVMGPNGIPYPYGQLPVHSNPLDPKSQHPIPGSYNRHHAFNPKTQSFVPGNGMAPLPPGPPVPPVGPYPAGPAQTQQAPGPLPNAPPMPYGAPPVMPHPHHAPSYGPTGGGFGMMRQGSNNSLPPQYHHMPPHAQQQPGVAQHQHQLQHQQHLRQHAPPPHAVQPPHPHQVHHQSPRVPTKPVLAQGSSSGPGFSHLPTYGNPATLPQKPST</sequence>
<dbReference type="Pfam" id="PF12752">
    <property type="entry name" value="SUZ"/>
    <property type="match status" value="1"/>
</dbReference>
<dbReference type="PANTHER" id="PTHR15672">
    <property type="entry name" value="CAMP-REGULATED PHOSPHOPROTEIN 21 RELATED R3H DOMAIN CONTAINING PROTEIN"/>
    <property type="match status" value="1"/>
</dbReference>
<feature type="compositionally biased region" description="Pro residues" evidence="2">
    <location>
        <begin position="708"/>
        <end position="725"/>
    </location>
</feature>
<dbReference type="EnsemblFungi" id="MAPG_09697T0">
    <property type="protein sequence ID" value="MAPG_09697T0"/>
    <property type="gene ID" value="MAPG_09697"/>
</dbReference>
<feature type="compositionally biased region" description="Pro residues" evidence="2">
    <location>
        <begin position="785"/>
        <end position="796"/>
    </location>
</feature>
<protein>
    <recommendedName>
        <fullName evidence="8">R3H domain-containing protein</fullName>
    </recommendedName>
</protein>
<dbReference type="GO" id="GO:0003676">
    <property type="term" value="F:nucleic acid binding"/>
    <property type="evidence" value="ECO:0007669"/>
    <property type="project" value="UniProtKB-UniRule"/>
</dbReference>
<feature type="compositionally biased region" description="Low complexity" evidence="2">
    <location>
        <begin position="760"/>
        <end position="778"/>
    </location>
</feature>
<dbReference type="OMA" id="PFCRVPP"/>
<dbReference type="InterPro" id="IPR051937">
    <property type="entry name" value="R3H_domain_containing"/>
</dbReference>
<reference evidence="7" key="1">
    <citation type="submission" date="2010-05" db="EMBL/GenBank/DDBJ databases">
        <title>The genome sequence of Magnaporthe poae strain ATCC 64411.</title>
        <authorList>
            <person name="Ma L.-J."/>
            <person name="Dead R."/>
            <person name="Young S."/>
            <person name="Zeng Q."/>
            <person name="Koehrsen M."/>
            <person name="Alvarado L."/>
            <person name="Berlin A."/>
            <person name="Chapman S.B."/>
            <person name="Chen Z."/>
            <person name="Freedman E."/>
            <person name="Gellesch M."/>
            <person name="Goldberg J."/>
            <person name="Griggs A."/>
            <person name="Gujja S."/>
            <person name="Heilman E.R."/>
            <person name="Heiman D."/>
            <person name="Hepburn T."/>
            <person name="Howarth C."/>
            <person name="Jen D."/>
            <person name="Larson L."/>
            <person name="Mehta T."/>
            <person name="Neiman D."/>
            <person name="Pearson M."/>
            <person name="Roberts A."/>
            <person name="Saif S."/>
            <person name="Shea T."/>
            <person name="Shenoy N."/>
            <person name="Sisk P."/>
            <person name="Stolte C."/>
            <person name="Sykes S."/>
            <person name="Walk T."/>
            <person name="White J."/>
            <person name="Yandava C."/>
            <person name="Haas B."/>
            <person name="Nusbaum C."/>
            <person name="Birren B."/>
        </authorList>
    </citation>
    <scope>NUCLEOTIDE SEQUENCE [LARGE SCALE GENOMIC DNA]</scope>
    <source>
        <strain evidence="7">ATCC 64411 / 73-15</strain>
    </source>
</reference>
<dbReference type="PROSITE" id="PS51673">
    <property type="entry name" value="SUZ"/>
    <property type="match status" value="1"/>
</dbReference>
<dbReference type="STRING" id="644358.A0A0C4EAM2"/>
<dbReference type="EMBL" id="GL876976">
    <property type="protein sequence ID" value="KLU91174.1"/>
    <property type="molecule type" value="Genomic_DNA"/>
</dbReference>
<feature type="region of interest" description="Disordered" evidence="2">
    <location>
        <begin position="384"/>
        <end position="498"/>
    </location>
</feature>
<dbReference type="VEuPathDB" id="FungiDB:MAPG_09697"/>
<organism evidence="6 7">
    <name type="scientific">Magnaporthiopsis poae (strain ATCC 64411 / 73-15)</name>
    <name type="common">Kentucky bluegrass fungus</name>
    <name type="synonym">Magnaporthe poae</name>
    <dbReference type="NCBI Taxonomy" id="644358"/>
    <lineage>
        <taxon>Eukaryota</taxon>
        <taxon>Fungi</taxon>
        <taxon>Dikarya</taxon>
        <taxon>Ascomycota</taxon>
        <taxon>Pezizomycotina</taxon>
        <taxon>Sordariomycetes</taxon>
        <taxon>Sordariomycetidae</taxon>
        <taxon>Magnaporthales</taxon>
        <taxon>Magnaporthaceae</taxon>
        <taxon>Magnaporthiopsis</taxon>
    </lineage>
</organism>
<evidence type="ECO:0000256" key="2">
    <source>
        <dbReference type="SAM" id="MobiDB-lite"/>
    </source>
</evidence>
<feature type="domain" description="R3H" evidence="3">
    <location>
        <begin position="288"/>
        <end position="351"/>
    </location>
</feature>
<proteinExistence type="predicted"/>
<evidence type="ECO:0000313" key="5">
    <source>
        <dbReference type="EMBL" id="KLU91174.1"/>
    </source>
</evidence>
<reference evidence="6" key="4">
    <citation type="journal article" date="2015" name="G3 (Bethesda)">
        <title>Genome sequences of three phytopathogenic species of the Magnaporthaceae family of fungi.</title>
        <authorList>
            <person name="Okagaki L.H."/>
            <person name="Nunes C.C."/>
            <person name="Sailsbery J."/>
            <person name="Clay B."/>
            <person name="Brown D."/>
            <person name="John T."/>
            <person name="Oh Y."/>
            <person name="Young N."/>
            <person name="Fitzgerald M."/>
            <person name="Haas B.J."/>
            <person name="Zeng Q."/>
            <person name="Young S."/>
            <person name="Adiconis X."/>
            <person name="Fan L."/>
            <person name="Levin J.Z."/>
            <person name="Mitchell T.K."/>
            <person name="Okubara P.A."/>
            <person name="Farman M.L."/>
            <person name="Kohn L.M."/>
            <person name="Birren B."/>
            <person name="Ma L.-J."/>
            <person name="Dean R.A."/>
        </authorList>
    </citation>
    <scope>NUCLEOTIDE SEQUENCE</scope>
    <source>
        <strain evidence="6">ATCC 64411 / 73-15</strain>
    </source>
</reference>
<dbReference type="SUPFAM" id="SSF82708">
    <property type="entry name" value="R3H domain"/>
    <property type="match status" value="1"/>
</dbReference>
<dbReference type="OrthoDB" id="278430at2759"/>
<evidence type="ECO:0000313" key="6">
    <source>
        <dbReference type="EnsemblFungi" id="MAPG_09697T0"/>
    </source>
</evidence>
<evidence type="ECO:0000259" key="4">
    <source>
        <dbReference type="PROSITE" id="PS51673"/>
    </source>
</evidence>
<evidence type="ECO:0000256" key="1">
    <source>
        <dbReference type="ARBA" id="ARBA00022553"/>
    </source>
</evidence>
<accession>A0A0C4EAM2</accession>
<dbReference type="InterPro" id="IPR024771">
    <property type="entry name" value="SUZ"/>
</dbReference>
<dbReference type="Gene3D" id="3.30.1370.50">
    <property type="entry name" value="R3H-like domain"/>
    <property type="match status" value="1"/>
</dbReference>
<gene>
    <name evidence="5" type="ORF">MAPG_09697</name>
</gene>
<dbReference type="InterPro" id="IPR001374">
    <property type="entry name" value="R3H_dom"/>
</dbReference>
<dbReference type="InterPro" id="IPR036867">
    <property type="entry name" value="R3H_dom_sf"/>
</dbReference>
<dbReference type="AlphaFoldDB" id="A0A0C4EAM2"/>
<dbReference type="Pfam" id="PF01424">
    <property type="entry name" value="R3H"/>
    <property type="match status" value="1"/>
</dbReference>
<feature type="region of interest" description="Disordered" evidence="2">
    <location>
        <begin position="676"/>
        <end position="840"/>
    </location>
</feature>
<reference evidence="6" key="5">
    <citation type="submission" date="2015-06" db="UniProtKB">
        <authorList>
            <consortium name="EnsemblFungi"/>
        </authorList>
    </citation>
    <scope>IDENTIFICATION</scope>
    <source>
        <strain evidence="6">ATCC 64411</strain>
    </source>
</reference>
<feature type="compositionally biased region" description="Polar residues" evidence="2">
    <location>
        <begin position="230"/>
        <end position="244"/>
    </location>
</feature>
<keyword evidence="1" id="KW-0597">Phosphoprotein</keyword>
<dbReference type="CDD" id="cd02642">
    <property type="entry name" value="R3H_encore_like"/>
    <property type="match status" value="1"/>
</dbReference>
<feature type="compositionally biased region" description="Pro residues" evidence="2">
    <location>
        <begin position="683"/>
        <end position="698"/>
    </location>
</feature>
<feature type="compositionally biased region" description="Polar residues" evidence="2">
    <location>
        <begin position="437"/>
        <end position="461"/>
    </location>
</feature>
<dbReference type="PANTHER" id="PTHR15672:SF8">
    <property type="entry name" value="PROTEIN ENCORE"/>
    <property type="match status" value="1"/>
</dbReference>
<feature type="compositionally biased region" description="Basic and acidic residues" evidence="2">
    <location>
        <begin position="164"/>
        <end position="176"/>
    </location>
</feature>
<reference evidence="5" key="2">
    <citation type="submission" date="2010-05" db="EMBL/GenBank/DDBJ databases">
        <title>The Genome Sequence of Magnaporthe poae strain ATCC 64411.</title>
        <authorList>
            <consortium name="The Broad Institute Genome Sequencing Platform"/>
            <consortium name="Broad Institute Genome Sequencing Center for Infectious Disease"/>
            <person name="Ma L.-J."/>
            <person name="Dead R."/>
            <person name="Young S."/>
            <person name="Zeng Q."/>
            <person name="Koehrsen M."/>
            <person name="Alvarado L."/>
            <person name="Berlin A."/>
            <person name="Chapman S.B."/>
            <person name="Chen Z."/>
            <person name="Freedman E."/>
            <person name="Gellesch M."/>
            <person name="Goldberg J."/>
            <person name="Griggs A."/>
            <person name="Gujja S."/>
            <person name="Heilman E.R."/>
            <person name="Heiman D."/>
            <person name="Hepburn T."/>
            <person name="Howarth C."/>
            <person name="Jen D."/>
            <person name="Larson L."/>
            <person name="Mehta T."/>
            <person name="Neiman D."/>
            <person name="Pearson M."/>
            <person name="Roberts A."/>
            <person name="Saif S."/>
            <person name="Shea T."/>
            <person name="Shenoy N."/>
            <person name="Sisk P."/>
            <person name="Stolte C."/>
            <person name="Sykes S."/>
            <person name="Walk T."/>
            <person name="White J."/>
            <person name="Yandava C."/>
            <person name="Haas B."/>
            <person name="Nusbaum C."/>
            <person name="Birren B."/>
        </authorList>
    </citation>
    <scope>NUCLEOTIDE SEQUENCE</scope>
    <source>
        <strain evidence="5">ATCC 64411</strain>
    </source>
</reference>
<feature type="compositionally biased region" description="Polar residues" evidence="2">
    <location>
        <begin position="56"/>
        <end position="88"/>
    </location>
</feature>
<feature type="domain" description="SUZ" evidence="4">
    <location>
        <begin position="352"/>
        <end position="439"/>
    </location>
</feature>
<feature type="region of interest" description="Disordered" evidence="2">
    <location>
        <begin position="230"/>
        <end position="251"/>
    </location>
</feature>
<evidence type="ECO:0008006" key="8">
    <source>
        <dbReference type="Google" id="ProtNLM"/>
    </source>
</evidence>
<feature type="region of interest" description="Disordered" evidence="2">
    <location>
        <begin position="21"/>
        <end position="181"/>
    </location>
</feature>
<feature type="compositionally biased region" description="Basic and acidic residues" evidence="2">
    <location>
        <begin position="418"/>
        <end position="428"/>
    </location>
</feature>
<feature type="compositionally biased region" description="Polar residues" evidence="2">
    <location>
        <begin position="109"/>
        <end position="143"/>
    </location>
</feature>
<dbReference type="EMBL" id="ADBL01002481">
    <property type="status" value="NOT_ANNOTATED_CDS"/>
    <property type="molecule type" value="Genomic_DNA"/>
</dbReference>
<reference evidence="5" key="3">
    <citation type="submission" date="2011-03" db="EMBL/GenBank/DDBJ databases">
        <title>Annotation of Magnaporthe poae ATCC 64411.</title>
        <authorList>
            <person name="Ma L.-J."/>
            <person name="Dead R."/>
            <person name="Young S.K."/>
            <person name="Zeng Q."/>
            <person name="Gargeya S."/>
            <person name="Fitzgerald M."/>
            <person name="Haas B."/>
            <person name="Abouelleil A."/>
            <person name="Alvarado L."/>
            <person name="Arachchi H.M."/>
            <person name="Berlin A."/>
            <person name="Brown A."/>
            <person name="Chapman S.B."/>
            <person name="Chen Z."/>
            <person name="Dunbar C."/>
            <person name="Freedman E."/>
            <person name="Gearin G."/>
            <person name="Gellesch M."/>
            <person name="Goldberg J."/>
            <person name="Griggs A."/>
            <person name="Gujja S."/>
            <person name="Heiman D."/>
            <person name="Howarth C."/>
            <person name="Larson L."/>
            <person name="Lui A."/>
            <person name="MacDonald P.J.P."/>
            <person name="Mehta T."/>
            <person name="Montmayeur A."/>
            <person name="Murphy C."/>
            <person name="Neiman D."/>
            <person name="Pearson M."/>
            <person name="Priest M."/>
            <person name="Roberts A."/>
            <person name="Saif S."/>
            <person name="Shea T."/>
            <person name="Shenoy N."/>
            <person name="Sisk P."/>
            <person name="Stolte C."/>
            <person name="Sykes S."/>
            <person name="Yandava C."/>
            <person name="Wortman J."/>
            <person name="Nusbaum C."/>
            <person name="Birren B."/>
        </authorList>
    </citation>
    <scope>NUCLEOTIDE SEQUENCE</scope>
    <source>
        <strain evidence="5">ATCC 64411</strain>
    </source>
</reference>
<dbReference type="eggNOG" id="KOG2953">
    <property type="taxonomic scope" value="Eukaryota"/>
</dbReference>
<dbReference type="Proteomes" id="UP000011715">
    <property type="component" value="Unassembled WGS sequence"/>
</dbReference>
<keyword evidence="7" id="KW-1185">Reference proteome</keyword>
<evidence type="ECO:0000259" key="3">
    <source>
        <dbReference type="PROSITE" id="PS51061"/>
    </source>
</evidence>